<dbReference type="GO" id="GO:0006749">
    <property type="term" value="P:glutathione metabolic process"/>
    <property type="evidence" value="ECO:0007669"/>
    <property type="project" value="TreeGrafter"/>
</dbReference>
<evidence type="ECO:0000256" key="1">
    <source>
        <dbReference type="ARBA" id="ARBA00007409"/>
    </source>
</evidence>
<dbReference type="SUPFAM" id="SSF52833">
    <property type="entry name" value="Thioredoxin-like"/>
    <property type="match status" value="1"/>
</dbReference>
<dbReference type="Gene3D" id="3.40.30.10">
    <property type="entry name" value="Glutaredoxin"/>
    <property type="match status" value="1"/>
</dbReference>
<evidence type="ECO:0000259" key="7">
    <source>
        <dbReference type="PROSITE" id="PS50405"/>
    </source>
</evidence>
<reference evidence="8 9" key="2">
    <citation type="submission" date="2021-10" db="EMBL/GenBank/DDBJ databases">
        <authorList>
            <person name="Piombo E."/>
        </authorList>
    </citation>
    <scope>NUCLEOTIDE SEQUENCE [LARGE SCALE GENOMIC DNA]</scope>
</reference>
<keyword evidence="3" id="KW-0808">Transferase</keyword>
<evidence type="ECO:0000256" key="4">
    <source>
        <dbReference type="ARBA" id="ARBA00047960"/>
    </source>
</evidence>
<dbReference type="PANTHER" id="PTHR43900">
    <property type="entry name" value="GLUTATHIONE S-TRANSFERASE RHO"/>
    <property type="match status" value="1"/>
</dbReference>
<dbReference type="GO" id="GO:0005737">
    <property type="term" value="C:cytoplasm"/>
    <property type="evidence" value="ECO:0007669"/>
    <property type="project" value="TreeGrafter"/>
</dbReference>
<dbReference type="EC" id="2.5.1.18" evidence="2"/>
<accession>A0A9N9Y6Q2</accession>
<comment type="caution">
    <text evidence="8">The sequence shown here is derived from an EMBL/GenBank/DDBJ whole genome shotgun (WGS) entry which is preliminary data.</text>
</comment>
<dbReference type="InterPro" id="IPR040079">
    <property type="entry name" value="Glutathione_S-Trfase"/>
</dbReference>
<organism evidence="8 9">
    <name type="scientific">Clonostachys byssicola</name>
    <dbReference type="NCBI Taxonomy" id="160290"/>
    <lineage>
        <taxon>Eukaryota</taxon>
        <taxon>Fungi</taxon>
        <taxon>Dikarya</taxon>
        <taxon>Ascomycota</taxon>
        <taxon>Pezizomycotina</taxon>
        <taxon>Sordariomycetes</taxon>
        <taxon>Hypocreomycetidae</taxon>
        <taxon>Hypocreales</taxon>
        <taxon>Bionectriaceae</taxon>
        <taxon>Clonostachys</taxon>
    </lineage>
</organism>
<dbReference type="Pfam" id="PF00043">
    <property type="entry name" value="GST_C"/>
    <property type="match status" value="1"/>
</dbReference>
<evidence type="ECO:0000259" key="6">
    <source>
        <dbReference type="PROSITE" id="PS50404"/>
    </source>
</evidence>
<reference evidence="9" key="1">
    <citation type="submission" date="2019-06" db="EMBL/GenBank/DDBJ databases">
        <authorList>
            <person name="Broberg M."/>
        </authorList>
    </citation>
    <scope>NUCLEOTIDE SEQUENCE [LARGE SCALE GENOMIC DNA]</scope>
</reference>
<dbReference type="EMBL" id="CABFNO020001479">
    <property type="protein sequence ID" value="CAG9991215.1"/>
    <property type="molecule type" value="Genomic_DNA"/>
</dbReference>
<dbReference type="SFLD" id="SFLDS00019">
    <property type="entry name" value="Glutathione_Transferase_(cytos"/>
    <property type="match status" value="1"/>
</dbReference>
<dbReference type="PROSITE" id="PS50404">
    <property type="entry name" value="GST_NTER"/>
    <property type="match status" value="1"/>
</dbReference>
<gene>
    <name evidence="8" type="ORF">CBYS24578_00006073</name>
</gene>
<evidence type="ECO:0000313" key="9">
    <source>
        <dbReference type="Proteomes" id="UP000754883"/>
    </source>
</evidence>
<comment type="catalytic activity">
    <reaction evidence="4">
        <text>RX + glutathione = an S-substituted glutathione + a halide anion + H(+)</text>
        <dbReference type="Rhea" id="RHEA:16437"/>
        <dbReference type="ChEBI" id="CHEBI:15378"/>
        <dbReference type="ChEBI" id="CHEBI:16042"/>
        <dbReference type="ChEBI" id="CHEBI:17792"/>
        <dbReference type="ChEBI" id="CHEBI:57925"/>
        <dbReference type="ChEBI" id="CHEBI:90779"/>
        <dbReference type="EC" id="2.5.1.18"/>
    </reaction>
</comment>
<evidence type="ECO:0000313" key="8">
    <source>
        <dbReference type="EMBL" id="CAG9991215.1"/>
    </source>
</evidence>
<dbReference type="Proteomes" id="UP000754883">
    <property type="component" value="Unassembled WGS sequence"/>
</dbReference>
<feature type="domain" description="GST N-terminal" evidence="6">
    <location>
        <begin position="1"/>
        <end position="93"/>
    </location>
</feature>
<keyword evidence="9" id="KW-1185">Reference proteome</keyword>
<evidence type="ECO:0000256" key="2">
    <source>
        <dbReference type="ARBA" id="ARBA00012452"/>
    </source>
</evidence>
<sequence>MALKLYGHPVSMCTRRVLLVLAEKGIDFEFISVDFFTGEQKRAPYDEMMPFGQIPALEDGALRLYGKLSQDIVTTAPSRAIARYLASKYRDQGTDLLPAVDDAQASALFEQFASVEYSQFYDPALQVLIMKLFYPAGARGEHSDEAATRDSIDRLHNKLNVLDKILSTQDYFAGPQFTIVDAFYMPVISSLFDAGEGPAIKQRENLASWWERVSNRESWKKITKTESKA</sequence>
<proteinExistence type="inferred from homology"/>
<dbReference type="GO" id="GO:0043295">
    <property type="term" value="F:glutathione binding"/>
    <property type="evidence" value="ECO:0007669"/>
    <property type="project" value="TreeGrafter"/>
</dbReference>
<dbReference type="PROSITE" id="PS50405">
    <property type="entry name" value="GST_CTER"/>
    <property type="match status" value="1"/>
</dbReference>
<comment type="similarity">
    <text evidence="1 5">Belongs to the GST superfamily.</text>
</comment>
<dbReference type="InterPro" id="IPR036249">
    <property type="entry name" value="Thioredoxin-like_sf"/>
</dbReference>
<dbReference type="FunFam" id="3.40.30.10:FF:000016">
    <property type="entry name" value="Glutathione S-transferase F2"/>
    <property type="match status" value="1"/>
</dbReference>
<dbReference type="Pfam" id="PF02798">
    <property type="entry name" value="GST_N"/>
    <property type="match status" value="1"/>
</dbReference>
<evidence type="ECO:0000256" key="3">
    <source>
        <dbReference type="ARBA" id="ARBA00022679"/>
    </source>
</evidence>
<protein>
    <recommendedName>
        <fullName evidence="2">glutathione transferase</fullName>
        <ecNumber evidence="2">2.5.1.18</ecNumber>
    </recommendedName>
</protein>
<dbReference type="OrthoDB" id="249703at2759"/>
<dbReference type="AlphaFoldDB" id="A0A9N9Y6Q2"/>
<feature type="domain" description="GST C-terminal" evidence="7">
    <location>
        <begin position="102"/>
        <end position="229"/>
    </location>
</feature>
<dbReference type="SFLD" id="SFLDG00358">
    <property type="entry name" value="Main_(cytGST)"/>
    <property type="match status" value="1"/>
</dbReference>
<dbReference type="CDD" id="cd03053">
    <property type="entry name" value="GST_N_Phi"/>
    <property type="match status" value="1"/>
</dbReference>
<name>A0A9N9Y6Q2_9HYPO</name>
<dbReference type="PANTHER" id="PTHR43900:SF3">
    <property type="entry name" value="GLUTATHIONE S-TRANSFERASE RHO"/>
    <property type="match status" value="1"/>
</dbReference>
<dbReference type="InterPro" id="IPR004045">
    <property type="entry name" value="Glutathione_S-Trfase_N"/>
</dbReference>
<evidence type="ECO:0000256" key="5">
    <source>
        <dbReference type="RuleBase" id="RU003494"/>
    </source>
</evidence>
<dbReference type="GO" id="GO:0004364">
    <property type="term" value="F:glutathione transferase activity"/>
    <property type="evidence" value="ECO:0007669"/>
    <property type="project" value="UniProtKB-EC"/>
</dbReference>
<dbReference type="SUPFAM" id="SSF47616">
    <property type="entry name" value="GST C-terminal domain-like"/>
    <property type="match status" value="1"/>
</dbReference>
<dbReference type="InterPro" id="IPR010987">
    <property type="entry name" value="Glutathione-S-Trfase_C-like"/>
</dbReference>
<dbReference type="InterPro" id="IPR036282">
    <property type="entry name" value="Glutathione-S-Trfase_C_sf"/>
</dbReference>
<dbReference type="Gene3D" id="1.20.1050.10">
    <property type="match status" value="1"/>
</dbReference>
<dbReference type="InterPro" id="IPR004046">
    <property type="entry name" value="GST_C"/>
</dbReference>